<dbReference type="Proteomes" id="UP001597151">
    <property type="component" value="Unassembled WGS sequence"/>
</dbReference>
<proteinExistence type="predicted"/>
<evidence type="ECO:0000313" key="1">
    <source>
        <dbReference type="EMBL" id="MFD1194036.1"/>
    </source>
</evidence>
<accession>A0ABW3TDC5</accession>
<gene>
    <name evidence="1" type="ORF">ACFQ3C_05095</name>
</gene>
<keyword evidence="2" id="KW-1185">Reference proteome</keyword>
<evidence type="ECO:0000313" key="2">
    <source>
        <dbReference type="Proteomes" id="UP001597151"/>
    </source>
</evidence>
<dbReference type="RefSeq" id="WP_380789399.1">
    <property type="nucleotide sequence ID" value="NZ_JBHTKR010000002.1"/>
</dbReference>
<comment type="caution">
    <text evidence="1">The sequence shown here is derived from an EMBL/GenBank/DDBJ whole genome shotgun (WGS) entry which is preliminary data.</text>
</comment>
<reference evidence="2" key="1">
    <citation type="journal article" date="2019" name="Int. J. Syst. Evol. Microbiol.">
        <title>The Global Catalogue of Microorganisms (GCM) 10K type strain sequencing project: providing services to taxonomists for standard genome sequencing and annotation.</title>
        <authorList>
            <consortium name="The Broad Institute Genomics Platform"/>
            <consortium name="The Broad Institute Genome Sequencing Center for Infectious Disease"/>
            <person name="Wu L."/>
            <person name="Ma J."/>
        </authorList>
    </citation>
    <scope>NUCLEOTIDE SEQUENCE [LARGE SCALE GENOMIC DNA]</scope>
    <source>
        <strain evidence="2">CCUG 55328</strain>
    </source>
</reference>
<sequence>MSRVSFTYDRYHGSFGRAARRAYEKDCMAFAKIKKNTRELAGFRRY</sequence>
<dbReference type="EMBL" id="JBHTKR010000002">
    <property type="protein sequence ID" value="MFD1194036.1"/>
    <property type="molecule type" value="Genomic_DNA"/>
</dbReference>
<name>A0ABW3TDC5_9RHOB</name>
<protein>
    <submittedName>
        <fullName evidence="1">Uncharacterized protein</fullName>
    </submittedName>
</protein>
<organism evidence="1 2">
    <name type="scientific">Seohaeicola saemankumensis</name>
    <dbReference type="NCBI Taxonomy" id="481181"/>
    <lineage>
        <taxon>Bacteria</taxon>
        <taxon>Pseudomonadati</taxon>
        <taxon>Pseudomonadota</taxon>
        <taxon>Alphaproteobacteria</taxon>
        <taxon>Rhodobacterales</taxon>
        <taxon>Roseobacteraceae</taxon>
        <taxon>Seohaeicola</taxon>
    </lineage>
</organism>